<sequence length="71" mass="7738">MRRVIIFKLFSTVNLGDNSIHNGFLNTLTLTNKSSKLTSKVTKANELGVNVLQGSSSSIVSKRMVSISKLL</sequence>
<dbReference type="KEGG" id="bbig:BBBOND_0001290"/>
<dbReference type="EMBL" id="LK054924">
    <property type="protein sequence ID" value="CDR71478.1"/>
    <property type="molecule type" value="Genomic_DNA"/>
</dbReference>
<dbReference type="GeneID" id="24561704"/>
<accession>A0A061BSG3</accession>
<dbReference type="VEuPathDB" id="PiroplasmaDB:BBBOND_0001290"/>
<protein>
    <submittedName>
        <fullName evidence="1">Uncharacterized protein</fullName>
    </submittedName>
</protein>
<proteinExistence type="predicted"/>
<reference evidence="1" key="2">
    <citation type="submission" date="2014-06" db="EMBL/GenBank/DDBJ databases">
        <authorList>
            <person name="Aslett M."/>
            <person name="De Silva Nishadi"/>
        </authorList>
    </citation>
    <scope>NUCLEOTIDE SEQUENCE</scope>
    <source>
        <strain evidence="1">Bond</strain>
    </source>
</reference>
<reference evidence="1" key="1">
    <citation type="journal article" date="2014" name="Nucleic Acids Res.">
        <title>The evolutionary dynamics of variant antigen genes in Babesia reveal a history of genomic innovation underlying host-parasite interaction.</title>
        <authorList>
            <person name="Jackson A.P."/>
            <person name="Otto T.D."/>
            <person name="Darby A."/>
            <person name="Ramaprasad A."/>
            <person name="Xia D."/>
            <person name="Echaide I.E."/>
            <person name="Farber M."/>
            <person name="Gahlot S."/>
            <person name="Gamble J."/>
            <person name="Gupta D."/>
            <person name="Gupta Y."/>
            <person name="Jackson L."/>
            <person name="Malandrin L."/>
            <person name="Malas T.B."/>
            <person name="Moussa E."/>
            <person name="Nair M."/>
            <person name="Reid AJ."/>
            <person name="Sanders M."/>
            <person name="Sharma J."/>
            <person name="Tracey A."/>
            <person name="Quail M.A."/>
            <person name="Weir W."/>
            <person name="Wastling J.M."/>
            <person name="Hall N."/>
            <person name="Willadsen P."/>
            <person name="Lingelbach K."/>
            <person name="Shiels B."/>
            <person name="Tait A."/>
            <person name="Berriman M."/>
            <person name="Allred D.R."/>
            <person name="Pain A."/>
        </authorList>
    </citation>
    <scope>NUCLEOTIDE SEQUENCE</scope>
    <source>
        <strain evidence="1">Bond</strain>
    </source>
</reference>
<dbReference type="RefSeq" id="XP_012770424.1">
    <property type="nucleotide sequence ID" value="XM_012914970.1"/>
</dbReference>
<name>A0A061BSG3_BABBI</name>
<dbReference type="AlphaFoldDB" id="A0A061BSG3"/>
<evidence type="ECO:0000313" key="1">
    <source>
        <dbReference type="EMBL" id="CDR71478.1"/>
    </source>
</evidence>
<organism evidence="1">
    <name type="scientific">Babesia bigemina</name>
    <dbReference type="NCBI Taxonomy" id="5866"/>
    <lineage>
        <taxon>Eukaryota</taxon>
        <taxon>Sar</taxon>
        <taxon>Alveolata</taxon>
        <taxon>Apicomplexa</taxon>
        <taxon>Aconoidasida</taxon>
        <taxon>Piroplasmida</taxon>
        <taxon>Babesiidae</taxon>
        <taxon>Babesia</taxon>
    </lineage>
</organism>
<gene>
    <name evidence="1" type="ORF">BBBOND_0001290</name>
</gene>